<gene>
    <name evidence="3" type="ORF">NCTC10975_01290</name>
    <name evidence="2" type="ORF">PW210_002135</name>
</gene>
<dbReference type="Proteomes" id="UP001171165">
    <property type="component" value="Unassembled WGS sequence"/>
</dbReference>
<dbReference type="KEGG" id="pvl:AOB99_10595"/>
<reference evidence="3 4" key="1">
    <citation type="submission" date="2018-06" db="EMBL/GenBank/DDBJ databases">
        <authorList>
            <consortium name="Pathogen Informatics"/>
            <person name="Doyle S."/>
        </authorList>
    </citation>
    <scope>NUCLEOTIDE SEQUENCE [LARGE SCALE GENOMIC DNA]</scope>
    <source>
        <strain evidence="3 4">NCTC10975</strain>
    </source>
</reference>
<evidence type="ECO:0000313" key="4">
    <source>
        <dbReference type="Proteomes" id="UP000251485"/>
    </source>
</evidence>
<organism evidence="3 4">
    <name type="scientific">Proteus mirabilis</name>
    <dbReference type="NCBI Taxonomy" id="584"/>
    <lineage>
        <taxon>Bacteria</taxon>
        <taxon>Pseudomonadati</taxon>
        <taxon>Pseudomonadota</taxon>
        <taxon>Gammaproteobacteria</taxon>
        <taxon>Enterobacterales</taxon>
        <taxon>Morganellaceae</taxon>
        <taxon>Proteus</taxon>
    </lineage>
</organism>
<protein>
    <submittedName>
        <fullName evidence="3">Phage holin (Lysis protein)</fullName>
    </submittedName>
    <submittedName>
        <fullName evidence="2">Phage holin, lambda family</fullName>
    </submittedName>
</protein>
<keyword evidence="1" id="KW-1133">Transmembrane helix</keyword>
<dbReference type="NCBIfam" id="TIGR01594">
    <property type="entry name" value="holin_lambda"/>
    <property type="match status" value="1"/>
</dbReference>
<evidence type="ECO:0000313" key="2">
    <source>
        <dbReference type="EMBL" id="EKW9776314.1"/>
    </source>
</evidence>
<reference evidence="2" key="2">
    <citation type="submission" date="2023-06" db="EMBL/GenBank/DDBJ databases">
        <authorList>
            <consortium name="Clinical and Environmental Microbiology Branch: Whole genome sequencing antimicrobial resistance pathogens in the healthcare setting"/>
        </authorList>
    </citation>
    <scope>NUCLEOTIDE SEQUENCE</scope>
    <source>
        <strain evidence="2">Microbial</strain>
    </source>
</reference>
<dbReference type="EMBL" id="UAUE01000007">
    <property type="protein sequence ID" value="SPY94931.1"/>
    <property type="molecule type" value="Genomic_DNA"/>
</dbReference>
<keyword evidence="1" id="KW-0472">Membrane</keyword>
<name>A0A2X2BJ05_PROMI</name>
<feature type="transmembrane region" description="Helical" evidence="1">
    <location>
        <begin position="73"/>
        <end position="94"/>
    </location>
</feature>
<keyword evidence="1" id="KW-0812">Transmembrane</keyword>
<dbReference type="OrthoDB" id="6456698at2"/>
<dbReference type="InterPro" id="IPR006481">
    <property type="entry name" value="Phage_lambda_GpS_holin"/>
</dbReference>
<accession>A0A2X2BJ05</accession>
<evidence type="ECO:0000256" key="1">
    <source>
        <dbReference type="SAM" id="Phobius"/>
    </source>
</evidence>
<dbReference type="RefSeq" id="WP_004248367.1">
    <property type="nucleotide sequence ID" value="NZ_ABFCQN020000004.1"/>
</dbReference>
<dbReference type="GeneID" id="6802847"/>
<dbReference type="Proteomes" id="UP000251485">
    <property type="component" value="Unassembled WGS sequence"/>
</dbReference>
<dbReference type="EMBL" id="ABKSPD020000007">
    <property type="protein sequence ID" value="EKW9776314.1"/>
    <property type="molecule type" value="Genomic_DNA"/>
</dbReference>
<sequence length="99" mass="11222">MKENPDLWEQICIVLYSMKEQGISALLAGGMAILRSLYNAGGWKKTFLDGLMCAMFAWFIKDILLLFSINHQFAYLASVFIGYVGIEPVSKLLIRKNRS</sequence>
<dbReference type="AlphaFoldDB" id="A0A2X2BJ05"/>
<feature type="transmembrane region" description="Helical" evidence="1">
    <location>
        <begin position="23"/>
        <end position="40"/>
    </location>
</feature>
<dbReference type="Pfam" id="PF05106">
    <property type="entry name" value="Phage_holin_3_1"/>
    <property type="match status" value="1"/>
</dbReference>
<dbReference type="OMA" id="AYFIKDC"/>
<proteinExistence type="predicted"/>
<evidence type="ECO:0000313" key="3">
    <source>
        <dbReference type="EMBL" id="SPY94931.1"/>
    </source>
</evidence>